<evidence type="ECO:0000313" key="2">
    <source>
        <dbReference type="EMBL" id="POM63482.1"/>
    </source>
</evidence>
<feature type="region of interest" description="Disordered" evidence="1">
    <location>
        <begin position="1"/>
        <end position="93"/>
    </location>
</feature>
<evidence type="ECO:0000256" key="1">
    <source>
        <dbReference type="SAM" id="MobiDB-lite"/>
    </source>
</evidence>
<keyword evidence="3" id="KW-1185">Reference proteome</keyword>
<proteinExistence type="predicted"/>
<organism evidence="2 3">
    <name type="scientific">Phytophthora palmivora</name>
    <dbReference type="NCBI Taxonomy" id="4796"/>
    <lineage>
        <taxon>Eukaryota</taxon>
        <taxon>Sar</taxon>
        <taxon>Stramenopiles</taxon>
        <taxon>Oomycota</taxon>
        <taxon>Peronosporomycetes</taxon>
        <taxon>Peronosporales</taxon>
        <taxon>Peronosporaceae</taxon>
        <taxon>Phytophthora</taxon>
    </lineage>
</organism>
<protein>
    <submittedName>
        <fullName evidence="2">Uncharacterized protein</fullName>
    </submittedName>
</protein>
<feature type="non-terminal residue" evidence="2">
    <location>
        <position position="1"/>
    </location>
</feature>
<sequence length="165" mass="17964">DKRGETAQETSQEVTETSQVPEHKHAKAPKSRSSSAAKSTGKRSRSGSKERSGNKKKRSSSKDRSGSSTATASDGNSPPDVAQASTGALPAADKAQDLIQRALRPLLAKSRHAPLWRVKSHQHALLRLPLIFPVRTRCPWGFRRQPQIYPTGVFSVVVTVELSVF</sequence>
<feature type="compositionally biased region" description="Polar residues" evidence="1">
    <location>
        <begin position="7"/>
        <end position="20"/>
    </location>
</feature>
<dbReference type="Proteomes" id="UP000237271">
    <property type="component" value="Unassembled WGS sequence"/>
</dbReference>
<comment type="caution">
    <text evidence="2">The sequence shown here is derived from an EMBL/GenBank/DDBJ whole genome shotgun (WGS) entry which is preliminary data.</text>
</comment>
<evidence type="ECO:0000313" key="3">
    <source>
        <dbReference type="Proteomes" id="UP000237271"/>
    </source>
</evidence>
<reference evidence="2 3" key="1">
    <citation type="journal article" date="2017" name="Genome Biol. Evol.">
        <title>Phytophthora megakarya and P. palmivora, closely related causal agents of cacao black pod rot, underwent increases in genome sizes and gene numbers by different mechanisms.</title>
        <authorList>
            <person name="Ali S.S."/>
            <person name="Shao J."/>
            <person name="Lary D.J."/>
            <person name="Kronmiller B."/>
            <person name="Shen D."/>
            <person name="Strem M.D."/>
            <person name="Amoako-Attah I."/>
            <person name="Akrofi A.Y."/>
            <person name="Begoude B.A."/>
            <person name="Ten Hoopen G.M."/>
            <person name="Coulibaly K."/>
            <person name="Kebe B.I."/>
            <person name="Melnick R.L."/>
            <person name="Guiltinan M.J."/>
            <person name="Tyler B.M."/>
            <person name="Meinhardt L.W."/>
            <person name="Bailey B.A."/>
        </authorList>
    </citation>
    <scope>NUCLEOTIDE SEQUENCE [LARGE SCALE GENOMIC DNA]</scope>
    <source>
        <strain evidence="3">sbr112.9</strain>
    </source>
</reference>
<dbReference type="EMBL" id="NCKW01011448">
    <property type="protein sequence ID" value="POM63482.1"/>
    <property type="molecule type" value="Genomic_DNA"/>
</dbReference>
<accession>A0A2P4XD51</accession>
<dbReference type="AlphaFoldDB" id="A0A2P4XD51"/>
<gene>
    <name evidence="2" type="ORF">PHPALM_21107</name>
</gene>
<name>A0A2P4XD51_9STRA</name>